<geneLocation type="plasmid" evidence="1">
    <name>pCMC57_01</name>
</geneLocation>
<sequence>MTTHRYLVLIPSRGASVSYPEEITVGDIRVSMRQLPELMADAHLFAGAAFCHIAWPPNSAVDDRVRAYLQSRVRPPHPSGCSACPDLDLRFWAHAVEGEPGQNEISTSQVPRTIADTGGLRTDAILDQYFARRPLARQAHAYDQQYHQQTELLRRLLAGADSAMELEHIPRDVRDRVFHRILYGSLDEKAALERVVNLEAQQQRLRQAPLHFVASPEMLLAAELLADARRRNTETATGGKP</sequence>
<organism evidence="1">
    <name type="scientific">Kitasatospora sp. CMC57</name>
    <dbReference type="NCBI Taxonomy" id="3231513"/>
    <lineage>
        <taxon>Bacteria</taxon>
        <taxon>Bacillati</taxon>
        <taxon>Actinomycetota</taxon>
        <taxon>Actinomycetes</taxon>
        <taxon>Kitasatosporales</taxon>
        <taxon>Streptomycetaceae</taxon>
        <taxon>Kitasatospora</taxon>
    </lineage>
</organism>
<keyword evidence="1" id="KW-0614">Plasmid</keyword>
<accession>A0AB33K3D1</accession>
<gene>
    <name evidence="1" type="ORF">KCMC57_64570</name>
</gene>
<name>A0AB33K3D1_9ACTN</name>
<protein>
    <submittedName>
        <fullName evidence="1">Uncharacterized protein</fullName>
    </submittedName>
</protein>
<dbReference type="KEGG" id="kic:KCMC57_64570"/>
<proteinExistence type="predicted"/>
<dbReference type="EMBL" id="AP035882">
    <property type="protein sequence ID" value="BFP50089.1"/>
    <property type="molecule type" value="Genomic_DNA"/>
</dbReference>
<evidence type="ECO:0000313" key="1">
    <source>
        <dbReference type="EMBL" id="BFP50089.1"/>
    </source>
</evidence>
<dbReference type="AlphaFoldDB" id="A0AB33K3D1"/>
<dbReference type="RefSeq" id="WP_407992327.1">
    <property type="nucleotide sequence ID" value="NZ_AP035882.1"/>
</dbReference>
<reference evidence="1" key="1">
    <citation type="submission" date="2024-07" db="EMBL/GenBank/DDBJ databases">
        <title>Complete genome sequences of cellulolytic bacteria, Kitasatospora sp. CMC57 and Streptomyces sp. CMC78, isolated from Japanese agricultural soil.</title>
        <authorList>
            <person name="Hashimoto T."/>
            <person name="Ito M."/>
            <person name="Iwamoto M."/>
            <person name="Fukahori D."/>
            <person name="Shoda T."/>
            <person name="Sakoda M."/>
            <person name="Morohoshi T."/>
            <person name="Mitsuboshi M."/>
            <person name="Nishizawa T."/>
        </authorList>
    </citation>
    <scope>NUCLEOTIDE SEQUENCE</scope>
    <source>
        <strain evidence="1">CMC57</strain>
        <plasmid evidence="1">pCMC57_01</plasmid>
    </source>
</reference>